<keyword evidence="1 2" id="KW-0732">Signal</keyword>
<dbReference type="Pfam" id="PF13505">
    <property type="entry name" value="OMP_b-brl"/>
    <property type="match status" value="1"/>
</dbReference>
<sequence>MKKVSLSIVALLAMNTFAFAGGDFTTPVEPQVTIPEVDESTGSFYVGAGYTYINLDASGNFGEHDGDATLLLAGYNFNPYIGVEARYAGLTDCLENTAIYVKPMYPIGDAKVYALLGYGETTFDKGPSFSESGFQWGLGANYAVTENIGVFADYTNLYDDTGFDNVAVREDVTVDTINVGVTYTF</sequence>
<evidence type="ECO:0000256" key="2">
    <source>
        <dbReference type="SAM" id="SignalP"/>
    </source>
</evidence>
<feature type="chain" id="PRO_5046272708" evidence="2">
    <location>
        <begin position="21"/>
        <end position="185"/>
    </location>
</feature>
<evidence type="ECO:0000313" key="4">
    <source>
        <dbReference type="EMBL" id="MDM5264199.1"/>
    </source>
</evidence>
<proteinExistence type="predicted"/>
<feature type="signal peptide" evidence="2">
    <location>
        <begin position="1"/>
        <end position="20"/>
    </location>
</feature>
<dbReference type="EMBL" id="JAQIBC010000005">
    <property type="protein sequence ID" value="MDM5264199.1"/>
    <property type="molecule type" value="Genomic_DNA"/>
</dbReference>
<name>A0ABT7QUE6_9BACT</name>
<dbReference type="Gene3D" id="2.40.160.20">
    <property type="match status" value="1"/>
</dbReference>
<organism evidence="4 5">
    <name type="scientific">Sulfurovum xiamenensis</name>
    <dbReference type="NCBI Taxonomy" id="3019066"/>
    <lineage>
        <taxon>Bacteria</taxon>
        <taxon>Pseudomonadati</taxon>
        <taxon>Campylobacterota</taxon>
        <taxon>Epsilonproteobacteria</taxon>
        <taxon>Campylobacterales</taxon>
        <taxon>Sulfurovaceae</taxon>
        <taxon>Sulfurovum</taxon>
    </lineage>
</organism>
<evidence type="ECO:0000259" key="3">
    <source>
        <dbReference type="Pfam" id="PF13505"/>
    </source>
</evidence>
<dbReference type="InterPro" id="IPR011250">
    <property type="entry name" value="OMP/PagP_B-barrel"/>
</dbReference>
<comment type="caution">
    <text evidence="4">The sequence shown here is derived from an EMBL/GenBank/DDBJ whole genome shotgun (WGS) entry which is preliminary data.</text>
</comment>
<gene>
    <name evidence="4" type="ORF">PF327_08335</name>
</gene>
<feature type="domain" description="Outer membrane protein beta-barrel" evidence="3">
    <location>
        <begin position="38"/>
        <end position="185"/>
    </location>
</feature>
<dbReference type="InterPro" id="IPR027385">
    <property type="entry name" value="Beta-barrel_OMP"/>
</dbReference>
<keyword evidence="5" id="KW-1185">Reference proteome</keyword>
<accession>A0ABT7QUE6</accession>
<evidence type="ECO:0000256" key="1">
    <source>
        <dbReference type="ARBA" id="ARBA00022729"/>
    </source>
</evidence>
<dbReference type="RefSeq" id="WP_008245219.1">
    <property type="nucleotide sequence ID" value="NZ_JAQIBC010000005.1"/>
</dbReference>
<protein>
    <submittedName>
        <fullName evidence="4">Porin family protein</fullName>
    </submittedName>
</protein>
<dbReference type="SUPFAM" id="SSF56925">
    <property type="entry name" value="OMPA-like"/>
    <property type="match status" value="1"/>
</dbReference>
<evidence type="ECO:0000313" key="5">
    <source>
        <dbReference type="Proteomes" id="UP001169066"/>
    </source>
</evidence>
<reference evidence="4" key="1">
    <citation type="submission" date="2023-01" db="EMBL/GenBank/DDBJ databases">
        <title>Sulfurovum sp. XTW-4 genome assembly.</title>
        <authorList>
            <person name="Wang J."/>
        </authorList>
    </citation>
    <scope>NUCLEOTIDE SEQUENCE</scope>
    <source>
        <strain evidence="4">XTW-4</strain>
    </source>
</reference>
<dbReference type="Proteomes" id="UP001169066">
    <property type="component" value="Unassembled WGS sequence"/>
</dbReference>